<organism evidence="1">
    <name type="scientific">Magallana gigas</name>
    <name type="common">Pacific oyster</name>
    <name type="synonym">Crassostrea gigas</name>
    <dbReference type="NCBI Taxonomy" id="29159"/>
    <lineage>
        <taxon>Eukaryota</taxon>
        <taxon>Metazoa</taxon>
        <taxon>Spiralia</taxon>
        <taxon>Lophotrochozoa</taxon>
        <taxon>Mollusca</taxon>
        <taxon>Bivalvia</taxon>
        <taxon>Autobranchia</taxon>
        <taxon>Pteriomorphia</taxon>
        <taxon>Ostreida</taxon>
        <taxon>Ostreoidea</taxon>
        <taxon>Ostreidae</taxon>
        <taxon>Magallana</taxon>
    </lineage>
</organism>
<dbReference type="EMBL" id="JH818030">
    <property type="protein sequence ID" value="EKC34278.1"/>
    <property type="molecule type" value="Genomic_DNA"/>
</dbReference>
<evidence type="ECO:0000313" key="1">
    <source>
        <dbReference type="EMBL" id="EKC34278.1"/>
    </source>
</evidence>
<name>K1QKC7_MAGGI</name>
<dbReference type="HOGENOM" id="CLU_1961722_0_0_1"/>
<dbReference type="OrthoDB" id="6121135at2759"/>
<sequence length="128" mass="14466">MLSMNTVAMTSSVLIILLGLSCQMVDASLESEMKKILPMCTVIDRYMENTRCFDPENMEANEDRTMFEEECICPVYRSCFVKIIDQISDGNSIVDFATAEKRYICKSQKTLDVEQKKKNEASNHAASG</sequence>
<dbReference type="InParanoid" id="K1QKC7"/>
<reference evidence="1" key="1">
    <citation type="journal article" date="2012" name="Nature">
        <title>The oyster genome reveals stress adaptation and complexity of shell formation.</title>
        <authorList>
            <person name="Zhang G."/>
            <person name="Fang X."/>
            <person name="Guo X."/>
            <person name="Li L."/>
            <person name="Luo R."/>
            <person name="Xu F."/>
            <person name="Yang P."/>
            <person name="Zhang L."/>
            <person name="Wang X."/>
            <person name="Qi H."/>
            <person name="Xiong Z."/>
            <person name="Que H."/>
            <person name="Xie Y."/>
            <person name="Holland P.W."/>
            <person name="Paps J."/>
            <person name="Zhu Y."/>
            <person name="Wu F."/>
            <person name="Chen Y."/>
            <person name="Wang J."/>
            <person name="Peng C."/>
            <person name="Meng J."/>
            <person name="Yang L."/>
            <person name="Liu J."/>
            <person name="Wen B."/>
            <person name="Zhang N."/>
            <person name="Huang Z."/>
            <person name="Zhu Q."/>
            <person name="Feng Y."/>
            <person name="Mount A."/>
            <person name="Hedgecock D."/>
            <person name="Xu Z."/>
            <person name="Liu Y."/>
            <person name="Domazet-Loso T."/>
            <person name="Du Y."/>
            <person name="Sun X."/>
            <person name="Zhang S."/>
            <person name="Liu B."/>
            <person name="Cheng P."/>
            <person name="Jiang X."/>
            <person name="Li J."/>
            <person name="Fan D."/>
            <person name="Wang W."/>
            <person name="Fu W."/>
            <person name="Wang T."/>
            <person name="Wang B."/>
            <person name="Zhang J."/>
            <person name="Peng Z."/>
            <person name="Li Y."/>
            <person name="Li N."/>
            <person name="Wang J."/>
            <person name="Chen M."/>
            <person name="He Y."/>
            <person name="Tan F."/>
            <person name="Song X."/>
            <person name="Zheng Q."/>
            <person name="Huang R."/>
            <person name="Yang H."/>
            <person name="Du X."/>
            <person name="Chen L."/>
            <person name="Yang M."/>
            <person name="Gaffney P.M."/>
            <person name="Wang S."/>
            <person name="Luo L."/>
            <person name="She Z."/>
            <person name="Ming Y."/>
            <person name="Huang W."/>
            <person name="Zhang S."/>
            <person name="Huang B."/>
            <person name="Zhang Y."/>
            <person name="Qu T."/>
            <person name="Ni P."/>
            <person name="Miao G."/>
            <person name="Wang J."/>
            <person name="Wang Q."/>
            <person name="Steinberg C.E."/>
            <person name="Wang H."/>
            <person name="Li N."/>
            <person name="Qian L."/>
            <person name="Zhang G."/>
            <person name="Li Y."/>
            <person name="Yang H."/>
            <person name="Liu X."/>
            <person name="Wang J."/>
            <person name="Yin Y."/>
            <person name="Wang J."/>
        </authorList>
    </citation>
    <scope>NUCLEOTIDE SEQUENCE [LARGE SCALE GENOMIC DNA]</scope>
    <source>
        <strain evidence="1">05x7-T-G4-1.051#20</strain>
    </source>
</reference>
<dbReference type="AlphaFoldDB" id="K1QKC7"/>
<protein>
    <submittedName>
        <fullName evidence="1">Uncharacterized protein</fullName>
    </submittedName>
</protein>
<dbReference type="KEGG" id="crg:105344468"/>
<proteinExistence type="predicted"/>
<gene>
    <name evidence="1" type="ORF">CGI_10019990</name>
</gene>
<accession>K1QKC7</accession>